<dbReference type="PROSITE" id="PS51257">
    <property type="entry name" value="PROKAR_LIPOPROTEIN"/>
    <property type="match status" value="1"/>
</dbReference>
<name>A0A7D5T9D6_9EURY</name>
<feature type="compositionally biased region" description="Low complexity" evidence="1">
    <location>
        <begin position="38"/>
        <end position="55"/>
    </location>
</feature>
<dbReference type="EMBL" id="CP058909">
    <property type="protein sequence ID" value="QLH81790.1"/>
    <property type="molecule type" value="Genomic_DNA"/>
</dbReference>
<protein>
    <submittedName>
        <fullName evidence="2">Uncharacterized protein</fullName>
    </submittedName>
</protein>
<dbReference type="GeneID" id="56082764"/>
<accession>A0A7D5T9D6</accession>
<dbReference type="OrthoDB" id="374846at2157"/>
<dbReference type="AlphaFoldDB" id="A0A7D5T9D6"/>
<dbReference type="KEGG" id="hpel:HZS54_09205"/>
<evidence type="ECO:0000313" key="2">
    <source>
        <dbReference type="EMBL" id="QLH81790.1"/>
    </source>
</evidence>
<dbReference type="Proteomes" id="UP000509346">
    <property type="component" value="Chromosome"/>
</dbReference>
<sequence>MADAFTRRECVAVVATALSAGCLPGDSSGARRDVSSPETGQSTTTATETTATAIGTEGGSVPETAVPTPSPSACPAEPRVPEPSADHGDLPSIPDPPDTLGEASVRAYVETYEYAYKYREMAGYGEGLVEFNLDSSTEASRVGPNAVLVTSGYAMDHGRWDDGEGTPYGYFDGHRYSFAYLVTHEAVWRATRRETENPPDPRVDGTVLECF</sequence>
<keyword evidence="3" id="KW-1185">Reference proteome</keyword>
<gene>
    <name evidence="2" type="ORF">HZS54_09205</name>
</gene>
<reference evidence="2 3" key="1">
    <citation type="submission" date="2020-07" db="EMBL/GenBank/DDBJ databases">
        <title>Halosimplex litoreum sp. nov. and Halosimplex rubrum sp. nov., isolated from different salt environments.</title>
        <authorList>
            <person name="Cui H."/>
        </authorList>
    </citation>
    <scope>NUCLEOTIDE SEQUENCE [LARGE SCALE GENOMIC DNA]</scope>
    <source>
        <strain evidence="2 3">R2</strain>
    </source>
</reference>
<evidence type="ECO:0000256" key="1">
    <source>
        <dbReference type="SAM" id="MobiDB-lite"/>
    </source>
</evidence>
<feature type="region of interest" description="Disordered" evidence="1">
    <location>
        <begin position="22"/>
        <end position="101"/>
    </location>
</feature>
<evidence type="ECO:0000313" key="3">
    <source>
        <dbReference type="Proteomes" id="UP000509346"/>
    </source>
</evidence>
<organism evidence="2 3">
    <name type="scientific">Halosimplex pelagicum</name>
    <dbReference type="NCBI Taxonomy" id="869886"/>
    <lineage>
        <taxon>Archaea</taxon>
        <taxon>Methanobacteriati</taxon>
        <taxon>Methanobacteriota</taxon>
        <taxon>Stenosarchaea group</taxon>
        <taxon>Halobacteria</taxon>
        <taxon>Halobacteriales</taxon>
        <taxon>Haloarculaceae</taxon>
        <taxon>Halosimplex</taxon>
    </lineage>
</organism>
<feature type="region of interest" description="Disordered" evidence="1">
    <location>
        <begin position="192"/>
        <end position="211"/>
    </location>
</feature>
<dbReference type="RefSeq" id="WP_179922139.1">
    <property type="nucleotide sequence ID" value="NZ_CP058909.1"/>
</dbReference>
<proteinExistence type="predicted"/>
<feature type="compositionally biased region" description="Basic and acidic residues" evidence="1">
    <location>
        <begin position="192"/>
        <end position="203"/>
    </location>
</feature>